<name>A0ABY7G1S3_MYAAR</name>
<organism evidence="2 3">
    <name type="scientific">Mya arenaria</name>
    <name type="common">Soft-shell clam</name>
    <dbReference type="NCBI Taxonomy" id="6604"/>
    <lineage>
        <taxon>Eukaryota</taxon>
        <taxon>Metazoa</taxon>
        <taxon>Spiralia</taxon>
        <taxon>Lophotrochozoa</taxon>
        <taxon>Mollusca</taxon>
        <taxon>Bivalvia</taxon>
        <taxon>Autobranchia</taxon>
        <taxon>Heteroconchia</taxon>
        <taxon>Euheterodonta</taxon>
        <taxon>Imparidentia</taxon>
        <taxon>Neoheterodontei</taxon>
        <taxon>Myida</taxon>
        <taxon>Myoidea</taxon>
        <taxon>Myidae</taxon>
        <taxon>Mya</taxon>
    </lineage>
</organism>
<dbReference type="EMBL" id="CP111025">
    <property type="protein sequence ID" value="WAR27068.1"/>
    <property type="molecule type" value="Genomic_DNA"/>
</dbReference>
<feature type="coiled-coil region" evidence="1">
    <location>
        <begin position="15"/>
        <end position="68"/>
    </location>
</feature>
<reference evidence="2" key="1">
    <citation type="submission" date="2022-11" db="EMBL/GenBank/DDBJ databases">
        <title>Centuries of genome instability and evolution in soft-shell clam transmissible cancer (bioRxiv).</title>
        <authorList>
            <person name="Hart S.F.M."/>
            <person name="Yonemitsu M.A."/>
            <person name="Giersch R.M."/>
            <person name="Beal B.F."/>
            <person name="Arriagada G."/>
            <person name="Davis B.W."/>
            <person name="Ostrander E.A."/>
            <person name="Goff S.P."/>
            <person name="Metzger M.J."/>
        </authorList>
    </citation>
    <scope>NUCLEOTIDE SEQUENCE</scope>
    <source>
        <strain evidence="2">MELC-2E11</strain>
        <tissue evidence="2">Siphon/mantle</tissue>
    </source>
</reference>
<evidence type="ECO:0000256" key="1">
    <source>
        <dbReference type="SAM" id="Coils"/>
    </source>
</evidence>
<proteinExistence type="predicted"/>
<keyword evidence="1" id="KW-0175">Coiled coil</keyword>
<sequence>MKYIDEESFTNINALRKFRNEINQYLDKREQELLEEIEQKKQKSQSLLSELKSNCQDIQAATEKLKVELQAKEVNSNQLFISGTRAIKELVGFQSALKDIRGKKCVSYFKFTRDPTTKQLLASCTAIGRVDQVASDLADHVASDLADQVASDLADQLALNLADQQTKPQVSGVYGEGRALSLLYAGQTVLGALVLYIWLPETKGKSLEEVESLFAQPWCGTVNGAD</sequence>
<evidence type="ECO:0000313" key="2">
    <source>
        <dbReference type="EMBL" id="WAR27068.1"/>
    </source>
</evidence>
<protein>
    <submittedName>
        <fullName evidence="2">Uncharacterized protein</fullName>
    </submittedName>
</protein>
<dbReference type="Proteomes" id="UP001164746">
    <property type="component" value="Chromosome 14"/>
</dbReference>
<accession>A0ABY7G1S3</accession>
<evidence type="ECO:0000313" key="3">
    <source>
        <dbReference type="Proteomes" id="UP001164746"/>
    </source>
</evidence>
<dbReference type="Gene3D" id="1.20.1250.20">
    <property type="entry name" value="MFS general substrate transporter like domains"/>
    <property type="match status" value="1"/>
</dbReference>
<dbReference type="InterPro" id="IPR036259">
    <property type="entry name" value="MFS_trans_sf"/>
</dbReference>
<keyword evidence="3" id="KW-1185">Reference proteome</keyword>
<gene>
    <name evidence="2" type="ORF">MAR_012772</name>
</gene>